<keyword evidence="2" id="KW-1185">Reference proteome</keyword>
<evidence type="ECO:0008006" key="3">
    <source>
        <dbReference type="Google" id="ProtNLM"/>
    </source>
</evidence>
<reference evidence="1 2" key="1">
    <citation type="submission" date="2019-08" db="EMBL/GenBank/DDBJ databases">
        <title>Whole genome of Aphis craccivora.</title>
        <authorList>
            <person name="Voronova N.V."/>
            <person name="Shulinski R.S."/>
            <person name="Bandarenka Y.V."/>
            <person name="Zhorov D.G."/>
            <person name="Warner D."/>
        </authorList>
    </citation>
    <scope>NUCLEOTIDE SEQUENCE [LARGE SCALE GENOMIC DNA]</scope>
    <source>
        <strain evidence="1">180601</strain>
        <tissue evidence="1">Whole Body</tissue>
    </source>
</reference>
<organism evidence="1 2">
    <name type="scientific">Aphis craccivora</name>
    <name type="common">Cowpea aphid</name>
    <dbReference type="NCBI Taxonomy" id="307492"/>
    <lineage>
        <taxon>Eukaryota</taxon>
        <taxon>Metazoa</taxon>
        <taxon>Ecdysozoa</taxon>
        <taxon>Arthropoda</taxon>
        <taxon>Hexapoda</taxon>
        <taxon>Insecta</taxon>
        <taxon>Pterygota</taxon>
        <taxon>Neoptera</taxon>
        <taxon>Paraneoptera</taxon>
        <taxon>Hemiptera</taxon>
        <taxon>Sternorrhyncha</taxon>
        <taxon>Aphidomorpha</taxon>
        <taxon>Aphidoidea</taxon>
        <taxon>Aphididae</taxon>
        <taxon>Aphidini</taxon>
        <taxon>Aphis</taxon>
        <taxon>Aphis</taxon>
    </lineage>
</organism>
<dbReference type="OrthoDB" id="6622109at2759"/>
<dbReference type="EMBL" id="VUJU01008491">
    <property type="protein sequence ID" value="KAF0730018.1"/>
    <property type="molecule type" value="Genomic_DNA"/>
</dbReference>
<comment type="caution">
    <text evidence="1">The sequence shown here is derived from an EMBL/GenBank/DDBJ whole genome shotgun (WGS) entry which is preliminary data.</text>
</comment>
<dbReference type="AlphaFoldDB" id="A0A6G0WRE5"/>
<name>A0A6G0WRE5_APHCR</name>
<evidence type="ECO:0000313" key="2">
    <source>
        <dbReference type="Proteomes" id="UP000478052"/>
    </source>
</evidence>
<dbReference type="Proteomes" id="UP000478052">
    <property type="component" value="Unassembled WGS sequence"/>
</dbReference>
<accession>A0A6G0WRE5</accession>
<feature type="non-terminal residue" evidence="1">
    <location>
        <position position="621"/>
    </location>
</feature>
<evidence type="ECO:0000313" key="1">
    <source>
        <dbReference type="EMBL" id="KAF0730018.1"/>
    </source>
</evidence>
<sequence length="621" mass="71962">MRNKNSDLDNILSLKNSITENLYQWASENNVPNNTFDKLLKILKGHKCFKDLPVTSRTLYKMYSNVSYSKPVEMKSVSPGYYYHFGVAYNIKKHLDKQFSDETIKLVIGIDGLPLSKSSGSCFWPILGYIRQKNQTVFPIGIYWGHNKPSDSNIYIKDFVDEVKTLVQNGIDVDIFNNKILTTVHKNLVIDCFCCDMPAKSFLLKTKSHTGFFSCTRCTVQGQYLLRRVCFPNTECPRRTHDDFVNKIQRQYHSNCDDTTEILNIPSLDIVKNFSLDYMHVVCLGAVKKIMMLWKGGDGLGRDVNKQKLSPNLIKTISERLLSLKYNVSNDFSRKPRSLEELPRWKATEFRLFLLYIGPIAIQSILSKELYEHFLCLHVAMIIFLSPNYNNLSSFAQSLMINFVKKFGKLYGKHFISSNIHALIHLFEDYDNYGSLDTVSCFKFENYMSNLKKMVRKNDKPLQQVVRRCEEHFKPNILVNNLVNENDFNQNFQLLHSDGPLIDGTSSPQYKILLLDKIQIKTHSAPNSYVGLKIENIFIIIKILNICYSQDLQKLILLGRQFEKIGSFFSKPLKSEKLGIYKVEKFSKQIRIWNIEDVVTKYMILTINDLNVAYPIIHFNN</sequence>
<protein>
    <recommendedName>
        <fullName evidence="3">DUF4806 domain-containing protein</fullName>
    </recommendedName>
</protein>
<gene>
    <name evidence="1" type="ORF">FWK35_00025209</name>
</gene>
<dbReference type="PANTHER" id="PTHR33053">
    <property type="entry name" value="PROTEIN, PUTATIVE-RELATED"/>
    <property type="match status" value="1"/>
</dbReference>
<proteinExistence type="predicted"/>
<dbReference type="PANTHER" id="PTHR33053:SF9">
    <property type="entry name" value="AGAP000105-PA"/>
    <property type="match status" value="1"/>
</dbReference>